<reference evidence="2 3" key="1">
    <citation type="submission" date="2018-10" db="EMBL/GenBank/DDBJ databases">
        <title>Genomic Encyclopedia of Archaeal and Bacterial Type Strains, Phase II (KMG-II): from individual species to whole genera.</title>
        <authorList>
            <person name="Goeker M."/>
        </authorList>
    </citation>
    <scope>NUCLEOTIDE SEQUENCE [LARGE SCALE GENOMIC DNA]</scope>
    <source>
        <strain evidence="2 3">DSM 14219</strain>
    </source>
</reference>
<comment type="caution">
    <text evidence="2">The sequence shown here is derived from an EMBL/GenBank/DDBJ whole genome shotgun (WGS) entry which is preliminary data.</text>
</comment>
<keyword evidence="1" id="KW-0812">Transmembrane</keyword>
<accession>A0A495S9H5</accession>
<keyword evidence="1" id="KW-1133">Transmembrane helix</keyword>
<feature type="transmembrane region" description="Helical" evidence="1">
    <location>
        <begin position="12"/>
        <end position="29"/>
    </location>
</feature>
<keyword evidence="1" id="KW-0472">Membrane</keyword>
<feature type="transmembrane region" description="Helical" evidence="1">
    <location>
        <begin position="41"/>
        <end position="58"/>
    </location>
</feature>
<evidence type="ECO:0000256" key="1">
    <source>
        <dbReference type="SAM" id="Phobius"/>
    </source>
</evidence>
<dbReference type="Proteomes" id="UP000272428">
    <property type="component" value="Unassembled WGS sequence"/>
</dbReference>
<evidence type="ECO:0000313" key="3">
    <source>
        <dbReference type="Proteomes" id="UP000272428"/>
    </source>
</evidence>
<name>A0A495S9H5_9FLAO</name>
<gene>
    <name evidence="2" type="ORF">BCF58_2974</name>
</gene>
<keyword evidence="3" id="KW-1185">Reference proteome</keyword>
<evidence type="ECO:0000313" key="2">
    <source>
        <dbReference type="EMBL" id="RKS96547.1"/>
    </source>
</evidence>
<organism evidence="2 3">
    <name type="scientific">Chryseobacterium defluvii</name>
    <dbReference type="NCBI Taxonomy" id="160396"/>
    <lineage>
        <taxon>Bacteria</taxon>
        <taxon>Pseudomonadati</taxon>
        <taxon>Bacteroidota</taxon>
        <taxon>Flavobacteriia</taxon>
        <taxon>Flavobacteriales</taxon>
        <taxon>Weeksellaceae</taxon>
        <taxon>Chryseobacterium group</taxon>
        <taxon>Chryseobacterium</taxon>
    </lineage>
</organism>
<dbReference type="EMBL" id="RBXB01000003">
    <property type="protein sequence ID" value="RKS96547.1"/>
    <property type="molecule type" value="Genomic_DNA"/>
</dbReference>
<protein>
    <submittedName>
        <fullName evidence="2">Uncharacterized protein</fullName>
    </submittedName>
</protein>
<proteinExistence type="predicted"/>
<sequence length="64" mass="7208">MKTSLKNYSVQAGILLMLLAAFFFGFNLYKVIAHFKSSDFAQTLLFSAIAITIISKLCRTLKEE</sequence>
<dbReference type="AlphaFoldDB" id="A0A495S9H5"/>